<dbReference type="PANTHER" id="PTHR43747">
    <property type="entry name" value="FAD-BINDING PROTEIN"/>
    <property type="match status" value="1"/>
</dbReference>
<sequence length="483" mass="53064">MVCLRRPPLPDRMIIETEICVVGGGPAGSAAALRLAQLGRRVCLIERQSFPRQHVGESLPPSIWPILNLLGVEETVAQAGFLRASGSILHWAGTFERRGADGDYPGLIVDRGQFDAVLLRAARAAGVEIIQPARAYRPMRDRSVWEIPVRTDTEALQVQARILLDAAGRQAGLGRRFRPASQPLLALYANWQVPPGFGPQARVEAGKSHWYWGALLPGGVVNAMVFVEPESCTGLSPADRRDLYLNLLAQSTLLSPCLEQRRIGPVRRVDATSRTDVTPPARDLLRVGEASFSVDALSSQGVQLAMGQAVQAAAVINTLLDTPEHSELALTFYADRQFERVQTHAALSADFYARQHAVSPSPFWAERAHPLDWLKSPRTVHSPEILRNDLALTLSSKTRLITSGVQVAAHIEPGLVLKHPNLQRPVANLEGASLGLLLQRLHWPQNASKIVACWSDTLDAERASRILDWLWHHRILIPATDRA</sequence>
<dbReference type="InterPro" id="IPR050816">
    <property type="entry name" value="Flavin-dep_Halogenase_NPB"/>
</dbReference>
<keyword evidence="2" id="KW-1185">Reference proteome</keyword>
<dbReference type="STRING" id="981384.GCA_000192475_00506"/>
<proteinExistence type="predicted"/>
<dbReference type="InterPro" id="IPR036188">
    <property type="entry name" value="FAD/NAD-bd_sf"/>
</dbReference>
<organism evidence="1 2">
    <name type="scientific">Ruegeria conchae</name>
    <dbReference type="NCBI Taxonomy" id="981384"/>
    <lineage>
        <taxon>Bacteria</taxon>
        <taxon>Pseudomonadati</taxon>
        <taxon>Pseudomonadota</taxon>
        <taxon>Alphaproteobacteria</taxon>
        <taxon>Rhodobacterales</taxon>
        <taxon>Roseobacteraceae</taxon>
        <taxon>Ruegeria</taxon>
    </lineage>
</organism>
<gene>
    <name evidence="1" type="ORF">CLV75_1852</name>
</gene>
<dbReference type="Pfam" id="PF12831">
    <property type="entry name" value="FAD_oxidored"/>
    <property type="match status" value="1"/>
</dbReference>
<dbReference type="AlphaFoldDB" id="A0A497ZKI2"/>
<dbReference type="Gene3D" id="3.50.50.60">
    <property type="entry name" value="FAD/NAD(P)-binding domain"/>
    <property type="match status" value="1"/>
</dbReference>
<protein>
    <submittedName>
        <fullName evidence="1">Flavin-dependent dehydrogenase</fullName>
    </submittedName>
</protein>
<name>A0A497ZKI2_9RHOB</name>
<dbReference type="Proteomes" id="UP000271700">
    <property type="component" value="Unassembled WGS sequence"/>
</dbReference>
<evidence type="ECO:0000313" key="2">
    <source>
        <dbReference type="Proteomes" id="UP000271700"/>
    </source>
</evidence>
<accession>A0A497ZKI2</accession>
<dbReference type="EMBL" id="RCCT01000002">
    <property type="protein sequence ID" value="RLK08182.1"/>
    <property type="molecule type" value="Genomic_DNA"/>
</dbReference>
<dbReference type="SUPFAM" id="SSF51905">
    <property type="entry name" value="FAD/NAD(P)-binding domain"/>
    <property type="match status" value="1"/>
</dbReference>
<reference evidence="1 2" key="1">
    <citation type="submission" date="2018-10" db="EMBL/GenBank/DDBJ databases">
        <title>Genomic Encyclopedia of Archaeal and Bacterial Type Strains, Phase II (KMG-II): from individual species to whole genera.</title>
        <authorList>
            <person name="Goeker M."/>
        </authorList>
    </citation>
    <scope>NUCLEOTIDE SEQUENCE [LARGE SCALE GENOMIC DNA]</scope>
    <source>
        <strain evidence="1 2">DSM 29317</strain>
    </source>
</reference>
<dbReference type="PANTHER" id="PTHR43747:SF1">
    <property type="entry name" value="SLR1998 PROTEIN"/>
    <property type="match status" value="1"/>
</dbReference>
<evidence type="ECO:0000313" key="1">
    <source>
        <dbReference type="EMBL" id="RLK08182.1"/>
    </source>
</evidence>
<dbReference type="Gene3D" id="3.30.9.100">
    <property type="match status" value="1"/>
</dbReference>
<comment type="caution">
    <text evidence="1">The sequence shown here is derived from an EMBL/GenBank/DDBJ whole genome shotgun (WGS) entry which is preliminary data.</text>
</comment>